<keyword evidence="4" id="KW-1185">Reference proteome</keyword>
<dbReference type="PANTHER" id="PTHR34493">
    <property type="entry name" value="PROTEIN CBG13422-RELATED"/>
    <property type="match status" value="1"/>
</dbReference>
<evidence type="ECO:0000256" key="1">
    <source>
        <dbReference type="SAM" id="SignalP"/>
    </source>
</evidence>
<feature type="domain" description="DUF7808" evidence="2">
    <location>
        <begin position="46"/>
        <end position="116"/>
    </location>
</feature>
<dbReference type="PANTHER" id="PTHR34493:SF2">
    <property type="entry name" value="SECRETED PROTEIN"/>
    <property type="match status" value="1"/>
</dbReference>
<accession>A0A8S1HQJ2</accession>
<evidence type="ECO:0000313" key="3">
    <source>
        <dbReference type="EMBL" id="CAD6198101.1"/>
    </source>
</evidence>
<dbReference type="AlphaFoldDB" id="A0A8S1HQJ2"/>
<feature type="chain" id="PRO_5035872424" description="DUF7808 domain-containing protein" evidence="1">
    <location>
        <begin position="16"/>
        <end position="120"/>
    </location>
</feature>
<dbReference type="EMBL" id="CAJGYM010000115">
    <property type="protein sequence ID" value="CAD6198101.1"/>
    <property type="molecule type" value="Genomic_DNA"/>
</dbReference>
<evidence type="ECO:0000313" key="4">
    <source>
        <dbReference type="Proteomes" id="UP000835052"/>
    </source>
</evidence>
<keyword evidence="1" id="KW-0732">Signal</keyword>
<protein>
    <recommendedName>
        <fullName evidence="2">DUF7808 domain-containing protein</fullName>
    </recommendedName>
</protein>
<dbReference type="InterPro" id="IPR056710">
    <property type="entry name" value="DUF7808"/>
</dbReference>
<evidence type="ECO:0000259" key="2">
    <source>
        <dbReference type="Pfam" id="PF25096"/>
    </source>
</evidence>
<dbReference type="Proteomes" id="UP000835052">
    <property type="component" value="Unassembled WGS sequence"/>
</dbReference>
<comment type="caution">
    <text evidence="3">The sequence shown here is derived from an EMBL/GenBank/DDBJ whole genome shotgun (WGS) entry which is preliminary data.</text>
</comment>
<gene>
    <name evidence="3" type="ORF">CAUJ_LOCUS14008</name>
</gene>
<proteinExistence type="predicted"/>
<dbReference type="Pfam" id="PF25096">
    <property type="entry name" value="DUF7808"/>
    <property type="match status" value="1"/>
</dbReference>
<dbReference type="OrthoDB" id="5797427at2759"/>
<name>A0A8S1HQJ2_9PELO</name>
<sequence>MRLFILIALTAKVAALFDWERRILSCTQEVCFLYVNEEPPHLANCTRSDERVSCDMECDGAERDSVISKNPTIHRKCTRFYTYNMERIRGTERWALWRSSFCAKSNITFTVHCAFPVHFH</sequence>
<feature type="signal peptide" evidence="1">
    <location>
        <begin position="1"/>
        <end position="15"/>
    </location>
</feature>
<reference evidence="3" key="1">
    <citation type="submission" date="2020-10" db="EMBL/GenBank/DDBJ databases">
        <authorList>
            <person name="Kikuchi T."/>
        </authorList>
    </citation>
    <scope>NUCLEOTIDE SEQUENCE</scope>
    <source>
        <strain evidence="3">NKZ352</strain>
    </source>
</reference>
<organism evidence="3 4">
    <name type="scientific">Caenorhabditis auriculariae</name>
    <dbReference type="NCBI Taxonomy" id="2777116"/>
    <lineage>
        <taxon>Eukaryota</taxon>
        <taxon>Metazoa</taxon>
        <taxon>Ecdysozoa</taxon>
        <taxon>Nematoda</taxon>
        <taxon>Chromadorea</taxon>
        <taxon>Rhabditida</taxon>
        <taxon>Rhabditina</taxon>
        <taxon>Rhabditomorpha</taxon>
        <taxon>Rhabditoidea</taxon>
        <taxon>Rhabditidae</taxon>
        <taxon>Peloderinae</taxon>
        <taxon>Caenorhabditis</taxon>
    </lineage>
</organism>